<dbReference type="InterPro" id="IPR011989">
    <property type="entry name" value="ARM-like"/>
</dbReference>
<dbReference type="Pfam" id="PF07814">
    <property type="entry name" value="WAPL"/>
    <property type="match status" value="1"/>
</dbReference>
<evidence type="ECO:0000256" key="1">
    <source>
        <dbReference type="ARBA" id="ARBA00006854"/>
    </source>
</evidence>
<dbReference type="OrthoDB" id="78088at2759"/>
<accession>A0A8H3EID1</accession>
<comment type="caution">
    <text evidence="4">The sequence shown here is derived from an EMBL/GenBank/DDBJ whole genome shotgun (WGS) entry which is preliminary data.</text>
</comment>
<feature type="compositionally biased region" description="Basic and acidic residues" evidence="2">
    <location>
        <begin position="154"/>
        <end position="163"/>
    </location>
</feature>
<comment type="similarity">
    <text evidence="1">Belongs to the WAPL family.</text>
</comment>
<feature type="domain" description="Wings apart-like protein C-terminal" evidence="3">
    <location>
        <begin position="527"/>
        <end position="866"/>
    </location>
</feature>
<gene>
    <name evidence="4" type="ORF">IMSHALPRED_000260</name>
</gene>
<reference evidence="4" key="1">
    <citation type="submission" date="2021-03" db="EMBL/GenBank/DDBJ databases">
        <authorList>
            <person name="Tagirdzhanova G."/>
        </authorList>
    </citation>
    <scope>NUCLEOTIDE SEQUENCE</scope>
</reference>
<organism evidence="4 5">
    <name type="scientific">Imshaugia aleurites</name>
    <dbReference type="NCBI Taxonomy" id="172621"/>
    <lineage>
        <taxon>Eukaryota</taxon>
        <taxon>Fungi</taxon>
        <taxon>Dikarya</taxon>
        <taxon>Ascomycota</taxon>
        <taxon>Pezizomycotina</taxon>
        <taxon>Lecanoromycetes</taxon>
        <taxon>OSLEUM clade</taxon>
        <taxon>Lecanoromycetidae</taxon>
        <taxon>Lecanorales</taxon>
        <taxon>Lecanorineae</taxon>
        <taxon>Parmeliaceae</taxon>
        <taxon>Imshaugia</taxon>
    </lineage>
</organism>
<feature type="region of interest" description="Disordered" evidence="2">
    <location>
        <begin position="1"/>
        <end position="24"/>
    </location>
</feature>
<dbReference type="Proteomes" id="UP000664534">
    <property type="component" value="Unassembled WGS sequence"/>
</dbReference>
<dbReference type="InterPro" id="IPR022771">
    <property type="entry name" value="WAPL_C"/>
</dbReference>
<feature type="compositionally biased region" description="Basic residues" evidence="2">
    <location>
        <begin position="9"/>
        <end position="22"/>
    </location>
</feature>
<proteinExistence type="inferred from homology"/>
<dbReference type="PANTHER" id="PTHR22100">
    <property type="entry name" value="WINGS APART-LIKE PROTEIN HOMOLOG"/>
    <property type="match status" value="1"/>
</dbReference>
<dbReference type="EMBL" id="CAJPDT010000001">
    <property type="protein sequence ID" value="CAF9905098.1"/>
    <property type="molecule type" value="Genomic_DNA"/>
</dbReference>
<feature type="compositionally biased region" description="Basic residues" evidence="2">
    <location>
        <begin position="123"/>
        <end position="132"/>
    </location>
</feature>
<feature type="region of interest" description="Disordered" evidence="2">
    <location>
        <begin position="37"/>
        <end position="228"/>
    </location>
</feature>
<feature type="region of interest" description="Disordered" evidence="2">
    <location>
        <begin position="242"/>
        <end position="313"/>
    </location>
</feature>
<dbReference type="InterPro" id="IPR039874">
    <property type="entry name" value="WAPL"/>
</dbReference>
<protein>
    <recommendedName>
        <fullName evidence="3">Wings apart-like protein C-terminal domain-containing protein</fullName>
    </recommendedName>
</protein>
<dbReference type="Gene3D" id="1.25.10.10">
    <property type="entry name" value="Leucine-rich Repeat Variant"/>
    <property type="match status" value="1"/>
</dbReference>
<feature type="region of interest" description="Disordered" evidence="2">
    <location>
        <begin position="390"/>
        <end position="449"/>
    </location>
</feature>
<evidence type="ECO:0000313" key="5">
    <source>
        <dbReference type="Proteomes" id="UP000664534"/>
    </source>
</evidence>
<feature type="region of interest" description="Disordered" evidence="2">
    <location>
        <begin position="480"/>
        <end position="526"/>
    </location>
</feature>
<feature type="compositionally biased region" description="Polar residues" evidence="2">
    <location>
        <begin position="78"/>
        <end position="87"/>
    </location>
</feature>
<evidence type="ECO:0000313" key="4">
    <source>
        <dbReference type="EMBL" id="CAF9905098.1"/>
    </source>
</evidence>
<sequence>MACAGSIASRRKATTYGKHSRRVNSSLSTAAEIEFAQDVGTSKLDSRDAVRQWQGNGKKTPANLLHGRSTSEIRPETPSHQASSSASKPKDYHRSSFGRIDFAKDDTLYDMPSSDDGREHSKNIARKRRKVVPARVIQETQSPVYDDNSLQRHIAAEARRDGRQILPSPSKKPALQGSDSTNGSLRNEAGTRGGHTKYISENPRATPFRGDSTPDHERKGSDARAVDQTKGCLVARKQSKGLVRAKSTPHKVQKTNTEPAKNTALAATPDKIMDELDPQEASKGPRSLYTSRNSVYRPMTPPRPTSAAGQATTPRQRELWSRLLIDNAQTRSPSGVDLPSLILTEKKSERRPGHAESRRVSWGSCRPLAVLKARPKKIVDTLHLSDCDQEHLSDEPHDMQGSSSSENKSESLHSEVSAADGAVTVQTSPSADSQGMISQSLDRSSNPSNAIPSFYGGGLKVTYSRQRSYLTDNDLEEAAMTGLPVPPASGYRRGYGRRGLGDRVPKLQSMQSHDKESGDLAESQGGNMRSIHELREAGGNVRLVSELEAMLEDIGDHQPGSTSIRRSRLMDLVLKLEEPANCRLFVDQGLESRLMADVSLGSDLITNGLLAAALLQLLTFSSSTLLLTQAGDVRVVKFLIDLLGSDQDILSHAKLRGNNVSRAAQLDIMKLCSALLKSSAWRAGKPPVLSCHVLSLQCLEYLVRQTREAGSLSEVLSAHAIRRVVTTSVPRFPTPPPQPGEVSVICLELAVSILESCTISNAAECQASLWAGEMLERVIGLLPLLALWKGEECGTSRTLTLRLYLNLTNNSPGLCEDFSTPEVVSVMFGIIISHFEQLADDTLEIDKALLLDDLILSLGSLINLADLSKIARQLVMDLRRGSQSYLDILLRLFMNKSKSAAEVSSLEETSSNVAFGWVSVLLGLLCLNSAIKARISGRLPGNSLKQLLDAVDEFLQYHRRVDQVIIRGDGEDDAKASFVGRLQSHVDDLKKAEGLPGTVYDVAGTGNT</sequence>
<name>A0A8H3EID1_9LECA</name>
<evidence type="ECO:0000256" key="2">
    <source>
        <dbReference type="SAM" id="MobiDB-lite"/>
    </source>
</evidence>
<feature type="compositionally biased region" description="Basic and acidic residues" evidence="2">
    <location>
        <begin position="212"/>
        <end position="227"/>
    </location>
</feature>
<dbReference type="AlphaFoldDB" id="A0A8H3EID1"/>
<keyword evidence="5" id="KW-1185">Reference proteome</keyword>
<dbReference type="PANTHER" id="PTHR22100:SF13">
    <property type="entry name" value="WINGS APART-LIKE PROTEIN HOMOLOG"/>
    <property type="match status" value="1"/>
</dbReference>
<evidence type="ECO:0000259" key="3">
    <source>
        <dbReference type="Pfam" id="PF07814"/>
    </source>
</evidence>
<feature type="compositionally biased region" description="Polar residues" evidence="2">
    <location>
        <begin position="424"/>
        <end position="449"/>
    </location>
</feature>